<proteinExistence type="predicted"/>
<reference evidence="4" key="1">
    <citation type="submission" date="2016-10" db="EMBL/GenBank/DDBJ databases">
        <authorList>
            <person name="de Groot N.N."/>
        </authorList>
    </citation>
    <scope>NUCLEOTIDE SEQUENCE</scope>
</reference>
<keyword evidence="4" id="KW-0808">Transferase</keyword>
<dbReference type="GO" id="GO:0004789">
    <property type="term" value="F:thiamine-phosphate diphosphorylase activity"/>
    <property type="evidence" value="ECO:0007669"/>
    <property type="project" value="UniProtKB-EC"/>
</dbReference>
<sequence>MNLYALIDRDSLDKSTISITQLITQINKFNTPLLQYRAKNSTTQDRIKTLKIIRKLYNGKIIINDDINAIDYCDGLHIGQDDILKYDTNYSKAIKIIRDKIGNKLLGLSTHNIDEILEANSLDLDYIGLGAYRTTNTKKDAPLGDNLIEVAKKSKHKVALIGGVRLDDKFDENIIYYNVVGSDLYKGVE</sequence>
<dbReference type="GO" id="GO:0009228">
    <property type="term" value="P:thiamine biosynthetic process"/>
    <property type="evidence" value="ECO:0007669"/>
    <property type="project" value="UniProtKB-KW"/>
</dbReference>
<evidence type="ECO:0000256" key="2">
    <source>
        <dbReference type="ARBA" id="ARBA00022977"/>
    </source>
</evidence>
<accession>A0A1W1EIX5</accession>
<evidence type="ECO:0000313" key="4">
    <source>
        <dbReference type="EMBL" id="SHO80786.1"/>
    </source>
</evidence>
<organism evidence="4">
    <name type="scientific">hydrothermal vent metagenome</name>
    <dbReference type="NCBI Taxonomy" id="652676"/>
    <lineage>
        <taxon>unclassified sequences</taxon>
        <taxon>metagenomes</taxon>
        <taxon>ecological metagenomes</taxon>
    </lineage>
</organism>
<feature type="domain" description="Thiamine phosphate synthase/TenI" evidence="3">
    <location>
        <begin position="6"/>
        <end position="167"/>
    </location>
</feature>
<keyword evidence="2" id="KW-0784">Thiamine biosynthesis</keyword>
<comment type="pathway">
    <text evidence="1">Cofactor biosynthesis; thiamine diphosphate biosynthesis.</text>
</comment>
<dbReference type="PANTHER" id="PTHR20857:SF23">
    <property type="entry name" value="THIAMINE BIOSYNTHETIC BIFUNCTIONAL ENZYME"/>
    <property type="match status" value="1"/>
</dbReference>
<name>A0A1W1EIX5_9ZZZZ</name>
<dbReference type="InterPro" id="IPR036206">
    <property type="entry name" value="ThiamineP_synth_sf"/>
</dbReference>
<dbReference type="CDD" id="cd00564">
    <property type="entry name" value="TMP_TenI"/>
    <property type="match status" value="1"/>
</dbReference>
<protein>
    <submittedName>
        <fullName evidence="4">Thiamin-phosphate pyrophosphorylase</fullName>
        <ecNumber evidence="4">2.5.1.3</ecNumber>
    </submittedName>
</protein>
<dbReference type="GO" id="GO:0005737">
    <property type="term" value="C:cytoplasm"/>
    <property type="evidence" value="ECO:0007669"/>
    <property type="project" value="TreeGrafter"/>
</dbReference>
<dbReference type="Pfam" id="PF02581">
    <property type="entry name" value="TMP-TENI"/>
    <property type="match status" value="1"/>
</dbReference>
<dbReference type="Gene3D" id="3.20.20.70">
    <property type="entry name" value="Aldolase class I"/>
    <property type="match status" value="1"/>
</dbReference>
<gene>
    <name evidence="4" type="ORF">MNB_SV-15-435</name>
</gene>
<dbReference type="SUPFAM" id="SSF51391">
    <property type="entry name" value="Thiamin phosphate synthase"/>
    <property type="match status" value="1"/>
</dbReference>
<dbReference type="AlphaFoldDB" id="A0A1W1EIX5"/>
<evidence type="ECO:0000256" key="1">
    <source>
        <dbReference type="ARBA" id="ARBA00004948"/>
    </source>
</evidence>
<dbReference type="InterPro" id="IPR022998">
    <property type="entry name" value="ThiamineP_synth_TenI"/>
</dbReference>
<dbReference type="EC" id="2.5.1.3" evidence="4"/>
<dbReference type="InterPro" id="IPR013785">
    <property type="entry name" value="Aldolase_TIM"/>
</dbReference>
<dbReference type="PANTHER" id="PTHR20857">
    <property type="entry name" value="THIAMINE-PHOSPHATE PYROPHOSPHORYLASE"/>
    <property type="match status" value="1"/>
</dbReference>
<evidence type="ECO:0000259" key="3">
    <source>
        <dbReference type="Pfam" id="PF02581"/>
    </source>
</evidence>
<dbReference type="EMBL" id="FRYL01000021">
    <property type="protein sequence ID" value="SHO80786.1"/>
    <property type="molecule type" value="Genomic_DNA"/>
</dbReference>